<keyword evidence="2" id="KW-1185">Reference proteome</keyword>
<dbReference type="Proteomes" id="UP000050920">
    <property type="component" value="Unassembled WGS sequence"/>
</dbReference>
<comment type="caution">
    <text evidence="1">The sequence shown here is derived from an EMBL/GenBank/DDBJ whole genome shotgun (WGS) entry which is preliminary data.</text>
</comment>
<reference evidence="1 2" key="1">
    <citation type="journal article" date="2015" name="Genome Announc.">
        <title>Expanding the biotechnology potential of lactobacilli through comparative genomics of 213 strains and associated genera.</title>
        <authorList>
            <person name="Sun Z."/>
            <person name="Harris H.M."/>
            <person name="McCann A."/>
            <person name="Guo C."/>
            <person name="Argimon S."/>
            <person name="Zhang W."/>
            <person name="Yang X."/>
            <person name="Jeffery I.B."/>
            <person name="Cooney J.C."/>
            <person name="Kagawa T.F."/>
            <person name="Liu W."/>
            <person name="Song Y."/>
            <person name="Salvetti E."/>
            <person name="Wrobel A."/>
            <person name="Rasinkangas P."/>
            <person name="Parkhill J."/>
            <person name="Rea M.C."/>
            <person name="O'Sullivan O."/>
            <person name="Ritari J."/>
            <person name="Douillard F.P."/>
            <person name="Paul Ross R."/>
            <person name="Yang R."/>
            <person name="Briner A.E."/>
            <person name="Felis G.E."/>
            <person name="de Vos W.M."/>
            <person name="Barrangou R."/>
            <person name="Klaenhammer T.R."/>
            <person name="Caufield P.W."/>
            <person name="Cui Y."/>
            <person name="Zhang H."/>
            <person name="O'Toole P.W."/>
        </authorList>
    </citation>
    <scope>NUCLEOTIDE SEQUENCE [LARGE SCALE GENOMIC DNA]</scope>
    <source>
        <strain evidence="1 2">DSM 21115</strain>
    </source>
</reference>
<proteinExistence type="predicted"/>
<name>A0A0R2NRM8_9LACO</name>
<dbReference type="AlphaFoldDB" id="A0A0R2NRM8"/>
<gene>
    <name evidence="1" type="ORF">DY78_GL002470</name>
</gene>
<dbReference type="EMBL" id="AYGX02000046">
    <property type="protein sequence ID" value="KRO28340.1"/>
    <property type="molecule type" value="Genomic_DNA"/>
</dbReference>
<accession>A0A0R2NRM8</accession>
<evidence type="ECO:0000313" key="1">
    <source>
        <dbReference type="EMBL" id="KRO28340.1"/>
    </source>
</evidence>
<organism evidence="1 2">
    <name type="scientific">Lactiplantibacillus fabifermentans DSM 21115</name>
    <dbReference type="NCBI Taxonomy" id="1413187"/>
    <lineage>
        <taxon>Bacteria</taxon>
        <taxon>Bacillati</taxon>
        <taxon>Bacillota</taxon>
        <taxon>Bacilli</taxon>
        <taxon>Lactobacillales</taxon>
        <taxon>Lactobacillaceae</taxon>
        <taxon>Lactiplantibacillus</taxon>
    </lineage>
</organism>
<dbReference type="RefSeq" id="WP_024624950.1">
    <property type="nucleotide sequence ID" value="NZ_AYGX02000046.1"/>
</dbReference>
<evidence type="ECO:0000313" key="2">
    <source>
        <dbReference type="Proteomes" id="UP000050920"/>
    </source>
</evidence>
<protein>
    <submittedName>
        <fullName evidence="1">Uncharacterized protein</fullName>
    </submittedName>
</protein>
<sequence>MQLAEHKNHIIGEFTARRIDSELMIAIPAIAAVSAGARFTLYLKNDGTLQYQPVTFDDNPCTNGTYANLDFIMDLSELGNYGISN</sequence>